<dbReference type="AlphaFoldDB" id="A0A017TCF6"/>
<evidence type="ECO:0008006" key="3">
    <source>
        <dbReference type="Google" id="ProtNLM"/>
    </source>
</evidence>
<reference evidence="1 2" key="1">
    <citation type="submission" date="2013-05" db="EMBL/GenBank/DDBJ databases">
        <title>Genome assembly of Chondromyces apiculatus DSM 436.</title>
        <authorList>
            <person name="Sharma G."/>
            <person name="Khatri I."/>
            <person name="Kaur C."/>
            <person name="Mayilraj S."/>
            <person name="Subramanian S."/>
        </authorList>
    </citation>
    <scope>NUCLEOTIDE SEQUENCE [LARGE SCALE GENOMIC DNA]</scope>
    <source>
        <strain evidence="1 2">DSM 436</strain>
    </source>
</reference>
<dbReference type="OrthoDB" id="5817734at2"/>
<gene>
    <name evidence="1" type="ORF">CAP_2020</name>
</gene>
<sequence>MSTIYNVLIVIDCDSIMSGTTDPGKVIQMYADPSIVQKDANGSSTQGSYELSIEVQNQDVIRWFMFPKEVKASDTDQGYTAIVSSDYAWNDAKLLASWTAYDGQGTILIYKPDAQPLPSGTTATVATVGDYKPYIQAQAVLPGRPDPGTNQQEAYTFYVDIYQGTTKVKTYSWDPFVTVTQPG</sequence>
<protein>
    <recommendedName>
        <fullName evidence="3">Inclusion body protein</fullName>
    </recommendedName>
</protein>
<organism evidence="1 2">
    <name type="scientific">Chondromyces apiculatus DSM 436</name>
    <dbReference type="NCBI Taxonomy" id="1192034"/>
    <lineage>
        <taxon>Bacteria</taxon>
        <taxon>Pseudomonadati</taxon>
        <taxon>Myxococcota</taxon>
        <taxon>Polyangia</taxon>
        <taxon>Polyangiales</taxon>
        <taxon>Polyangiaceae</taxon>
        <taxon>Chondromyces</taxon>
    </lineage>
</organism>
<comment type="caution">
    <text evidence="1">The sequence shown here is derived from an EMBL/GenBank/DDBJ whole genome shotgun (WGS) entry which is preliminary data.</text>
</comment>
<dbReference type="EMBL" id="ASRX01000016">
    <property type="protein sequence ID" value="EYF06490.1"/>
    <property type="molecule type" value="Genomic_DNA"/>
</dbReference>
<dbReference type="InterPro" id="IPR021087">
    <property type="entry name" value="Uncharacterised_PixA/AidA"/>
</dbReference>
<evidence type="ECO:0000313" key="1">
    <source>
        <dbReference type="EMBL" id="EYF06490.1"/>
    </source>
</evidence>
<dbReference type="Pfam" id="PF12306">
    <property type="entry name" value="PixA"/>
    <property type="match status" value="1"/>
</dbReference>
<dbReference type="RefSeq" id="WP_044240143.1">
    <property type="nucleotide sequence ID" value="NZ_ASRX01000016.1"/>
</dbReference>
<name>A0A017TCF6_9BACT</name>
<accession>A0A017TCF6</accession>
<evidence type="ECO:0000313" key="2">
    <source>
        <dbReference type="Proteomes" id="UP000019678"/>
    </source>
</evidence>
<keyword evidence="2" id="KW-1185">Reference proteome</keyword>
<dbReference type="Gene3D" id="2.60.40.3910">
    <property type="entry name" value="Inclusion body protein"/>
    <property type="match status" value="1"/>
</dbReference>
<proteinExistence type="predicted"/>
<dbReference type="InterPro" id="IPR038712">
    <property type="entry name" value="PixA-like_sf"/>
</dbReference>
<dbReference type="Proteomes" id="UP000019678">
    <property type="component" value="Unassembled WGS sequence"/>
</dbReference>